<keyword evidence="3" id="KW-1185">Reference proteome</keyword>
<gene>
    <name evidence="2" type="ORF">GCM10010171_48470</name>
</gene>
<feature type="compositionally biased region" description="Basic and acidic residues" evidence="1">
    <location>
        <begin position="126"/>
        <end position="138"/>
    </location>
</feature>
<proteinExistence type="predicted"/>
<feature type="region of interest" description="Disordered" evidence="1">
    <location>
        <begin position="126"/>
        <end position="157"/>
    </location>
</feature>
<reference evidence="2" key="1">
    <citation type="journal article" date="2014" name="Int. J. Syst. Evol. Microbiol.">
        <title>Complete genome sequence of Corynebacterium casei LMG S-19264T (=DSM 44701T), isolated from a smear-ripened cheese.</title>
        <authorList>
            <consortium name="US DOE Joint Genome Institute (JGI-PGF)"/>
            <person name="Walter F."/>
            <person name="Albersmeier A."/>
            <person name="Kalinowski J."/>
            <person name="Ruckert C."/>
        </authorList>
    </citation>
    <scope>NUCLEOTIDE SEQUENCE</scope>
    <source>
        <strain evidence="2">JCM 3276</strain>
    </source>
</reference>
<dbReference type="AlphaFoldDB" id="A0A918LHJ2"/>
<sequence>MPQCVHPFAVSGRAEGRADGAEVPNRVVGVPRRGVAAPCREVGASGRLTKVLRGAVGRLARTFSGGRSGARSAEVARWRRGRVGEAKASGALSWLRWTQVCPGANGRRADSEPRVSWVCRGGDMSRDSRLSRDDDMPRRGRFSPNGGMSRGGRVPRGEGVSCADAAWRHKGVPIDIAVLKGGVGRADSEEAGVVVKASGVF</sequence>
<reference evidence="2" key="2">
    <citation type="submission" date="2020-09" db="EMBL/GenBank/DDBJ databases">
        <authorList>
            <person name="Sun Q."/>
            <person name="Ohkuma M."/>
        </authorList>
    </citation>
    <scope>NUCLEOTIDE SEQUENCE</scope>
    <source>
        <strain evidence="2">JCM 3276</strain>
    </source>
</reference>
<evidence type="ECO:0000313" key="2">
    <source>
        <dbReference type="EMBL" id="GGS47528.1"/>
    </source>
</evidence>
<dbReference type="Proteomes" id="UP000660680">
    <property type="component" value="Unassembled WGS sequence"/>
</dbReference>
<evidence type="ECO:0000313" key="3">
    <source>
        <dbReference type="Proteomes" id="UP000660680"/>
    </source>
</evidence>
<name>A0A918LHJ2_9PSEU</name>
<comment type="caution">
    <text evidence="2">The sequence shown here is derived from an EMBL/GenBank/DDBJ whole genome shotgun (WGS) entry which is preliminary data.</text>
</comment>
<organism evidence="2 3">
    <name type="scientific">Actinokineospora fastidiosa</name>
    <dbReference type="NCBI Taxonomy" id="1816"/>
    <lineage>
        <taxon>Bacteria</taxon>
        <taxon>Bacillati</taxon>
        <taxon>Actinomycetota</taxon>
        <taxon>Actinomycetes</taxon>
        <taxon>Pseudonocardiales</taxon>
        <taxon>Pseudonocardiaceae</taxon>
        <taxon>Actinokineospora</taxon>
    </lineage>
</organism>
<accession>A0A918LHJ2</accession>
<dbReference type="EMBL" id="BMRB01000004">
    <property type="protein sequence ID" value="GGS47528.1"/>
    <property type="molecule type" value="Genomic_DNA"/>
</dbReference>
<evidence type="ECO:0000256" key="1">
    <source>
        <dbReference type="SAM" id="MobiDB-lite"/>
    </source>
</evidence>
<protein>
    <submittedName>
        <fullName evidence="2">Uncharacterized protein</fullName>
    </submittedName>
</protein>